<accession>A0A817R0D3</accession>
<evidence type="ECO:0000256" key="1">
    <source>
        <dbReference type="SAM" id="MobiDB-lite"/>
    </source>
</evidence>
<dbReference type="Proteomes" id="UP000663833">
    <property type="component" value="Unassembled WGS sequence"/>
</dbReference>
<gene>
    <name evidence="2" type="ORF">LUA448_LOCUS3098</name>
</gene>
<dbReference type="EMBL" id="CAJNYD010000117">
    <property type="protein sequence ID" value="CAF3217727.1"/>
    <property type="molecule type" value="Genomic_DNA"/>
</dbReference>
<proteinExistence type="predicted"/>
<sequence length="314" mass="32997">MFTESYQWKHSFSSPTACDQSTIVNESPTISGVNANLQCTTTSTPCGSYTAVSIAEYCTDFSALVDSSSGQISTVENITAGSAFCVVFQGSGWIGLQSSNCGSSGRRKSKTKSNSGGSGATTGVTCYSASAAIEVSINTLTDITIPVIDADNNYTSWRWARKTAALDECGDVCQAAPGSVLDAKSCTLTFNNKAHKYNQINIALHLTVIPAGPSLLCPGEAPVTTTTTNSLDKANTETISFVTVIKLPREMSMTPDGNIIKVVKSNILSQENTQLSDKSFSTIDSAGSVCTSKVNRSSLPNKAQTSHASFITLP</sequence>
<evidence type="ECO:0000313" key="3">
    <source>
        <dbReference type="Proteomes" id="UP000663833"/>
    </source>
</evidence>
<reference evidence="2" key="1">
    <citation type="submission" date="2021-02" db="EMBL/GenBank/DDBJ databases">
        <authorList>
            <person name="Nowell W R."/>
        </authorList>
    </citation>
    <scope>NUCLEOTIDE SEQUENCE</scope>
</reference>
<name>A0A817R0D3_9BILA</name>
<comment type="caution">
    <text evidence="2">The sequence shown here is derived from an EMBL/GenBank/DDBJ whole genome shotgun (WGS) entry which is preliminary data.</text>
</comment>
<protein>
    <submittedName>
        <fullName evidence="2">Uncharacterized protein</fullName>
    </submittedName>
</protein>
<organism evidence="2 3">
    <name type="scientific">Rotaria socialis</name>
    <dbReference type="NCBI Taxonomy" id="392032"/>
    <lineage>
        <taxon>Eukaryota</taxon>
        <taxon>Metazoa</taxon>
        <taxon>Spiralia</taxon>
        <taxon>Gnathifera</taxon>
        <taxon>Rotifera</taxon>
        <taxon>Eurotatoria</taxon>
        <taxon>Bdelloidea</taxon>
        <taxon>Philodinida</taxon>
        <taxon>Philodinidae</taxon>
        <taxon>Rotaria</taxon>
    </lineage>
</organism>
<dbReference type="AlphaFoldDB" id="A0A817R0D3"/>
<feature type="region of interest" description="Disordered" evidence="1">
    <location>
        <begin position="100"/>
        <end position="119"/>
    </location>
</feature>
<evidence type="ECO:0000313" key="2">
    <source>
        <dbReference type="EMBL" id="CAF3217727.1"/>
    </source>
</evidence>